<feature type="signal peptide" evidence="1">
    <location>
        <begin position="1"/>
        <end position="18"/>
    </location>
</feature>
<evidence type="ECO:0000256" key="1">
    <source>
        <dbReference type="SAM" id="SignalP"/>
    </source>
</evidence>
<sequence length="119" mass="13048">MSTMVLTELIAWVTIAVADLGFGGARQNVESSWLQPIPIDRTQQTWIQPSPDYMLQMNNGIKPENIGGGSLQSSLDQTMNFMNGEKSPMGPYWPQTSLGHTMQMINDGKAQDMGTGLQS</sequence>
<dbReference type="AlphaFoldDB" id="A0A3P6S3D7"/>
<reference evidence="2 3" key="1">
    <citation type="submission" date="2018-11" db="EMBL/GenBank/DDBJ databases">
        <authorList>
            <consortium name="Pathogen Informatics"/>
        </authorList>
    </citation>
    <scope>NUCLEOTIDE SEQUENCE [LARGE SCALE GENOMIC DNA]</scope>
</reference>
<gene>
    <name evidence="2" type="ORF">CGOC_LOCUS5416</name>
</gene>
<keyword evidence="1" id="KW-0732">Signal</keyword>
<feature type="non-terminal residue" evidence="2">
    <location>
        <position position="119"/>
    </location>
</feature>
<dbReference type="EMBL" id="UYRV01016454">
    <property type="protein sequence ID" value="VDK62020.1"/>
    <property type="molecule type" value="Genomic_DNA"/>
</dbReference>
<organism evidence="2 3">
    <name type="scientific">Cylicostephanus goldi</name>
    <name type="common">Nematode worm</name>
    <dbReference type="NCBI Taxonomy" id="71465"/>
    <lineage>
        <taxon>Eukaryota</taxon>
        <taxon>Metazoa</taxon>
        <taxon>Ecdysozoa</taxon>
        <taxon>Nematoda</taxon>
        <taxon>Chromadorea</taxon>
        <taxon>Rhabditida</taxon>
        <taxon>Rhabditina</taxon>
        <taxon>Rhabditomorpha</taxon>
        <taxon>Strongyloidea</taxon>
        <taxon>Strongylidae</taxon>
        <taxon>Cylicostephanus</taxon>
    </lineage>
</organism>
<evidence type="ECO:0000313" key="3">
    <source>
        <dbReference type="Proteomes" id="UP000271889"/>
    </source>
</evidence>
<evidence type="ECO:0000313" key="2">
    <source>
        <dbReference type="EMBL" id="VDK62020.1"/>
    </source>
</evidence>
<name>A0A3P6S3D7_CYLGO</name>
<keyword evidence="3" id="KW-1185">Reference proteome</keyword>
<dbReference type="Proteomes" id="UP000271889">
    <property type="component" value="Unassembled WGS sequence"/>
</dbReference>
<protein>
    <submittedName>
        <fullName evidence="2">Uncharacterized protein</fullName>
    </submittedName>
</protein>
<proteinExistence type="predicted"/>
<feature type="chain" id="PRO_5018199911" evidence="1">
    <location>
        <begin position="19"/>
        <end position="119"/>
    </location>
</feature>
<accession>A0A3P6S3D7</accession>